<gene>
    <name evidence="7" type="ORF">GCM10009839_54670</name>
</gene>
<keyword evidence="3 5" id="KW-0560">Oxidoreductase</keyword>
<keyword evidence="8" id="KW-1185">Reference proteome</keyword>
<dbReference type="PANTHER" id="PTHR10543">
    <property type="entry name" value="BETA-CAROTENE DIOXYGENASE"/>
    <property type="match status" value="1"/>
</dbReference>
<organism evidence="7 8">
    <name type="scientific">Catenulispora yoronensis</name>
    <dbReference type="NCBI Taxonomy" id="450799"/>
    <lineage>
        <taxon>Bacteria</taxon>
        <taxon>Bacillati</taxon>
        <taxon>Actinomycetota</taxon>
        <taxon>Actinomycetes</taxon>
        <taxon>Catenulisporales</taxon>
        <taxon>Catenulisporaceae</taxon>
        <taxon>Catenulispora</taxon>
    </lineage>
</organism>
<sequence length="467" mass="50100">MSGPGTRTAAPTGLARPTDWGGYRPVAEEVSVFALDLDVVGVLPPELDGTVLRIGPNALAASGGVGDAGGPGRRHAFTGDAMVHGLRLRSGRAEWYRNRWIRTDRVCRALGALPTPGPRRGLSDNANDNIVRHAGRTLALGDGGVLPVELCPELNTIARSDLDETLPDGLCAHPERDAVTGELHAVSYLPGRNFVQYLTIDVAGRVRRCAPIELGRSPMMHAFSLTGRHAVVYDLPVVHSVAAAAGGSRVPYAWDDALGARLGVLPVDGSTAEVRWLDVDPCYVFHPVNAYESASGIVVDVIRHERVFDADRLSPGESRPVLWRWSLDLARGLVEERQLADTVEEFPRIDERFKGASHRFSFGVSMCSGTGGVLAGPALVRHDTWTGGVELHRFGPGRQAGEAVFVARSEDAPEGDGWLLSFVYDAADDRSDLVVVDTADFTGAPAARVRLPVRVPHGFHAGWIPAL</sequence>
<reference evidence="7 8" key="1">
    <citation type="journal article" date="2019" name="Int. J. Syst. Evol. Microbiol.">
        <title>The Global Catalogue of Microorganisms (GCM) 10K type strain sequencing project: providing services to taxonomists for standard genome sequencing and annotation.</title>
        <authorList>
            <consortium name="The Broad Institute Genomics Platform"/>
            <consortium name="The Broad Institute Genome Sequencing Center for Infectious Disease"/>
            <person name="Wu L."/>
            <person name="Ma J."/>
        </authorList>
    </citation>
    <scope>NUCLEOTIDE SEQUENCE [LARGE SCALE GENOMIC DNA]</scope>
    <source>
        <strain evidence="7 8">JCM 16014</strain>
    </source>
</reference>
<evidence type="ECO:0000256" key="5">
    <source>
        <dbReference type="RuleBase" id="RU364048"/>
    </source>
</evidence>
<dbReference type="InterPro" id="IPR004294">
    <property type="entry name" value="Carotenoid_Oase"/>
</dbReference>
<dbReference type="Pfam" id="PF03055">
    <property type="entry name" value="RPE65"/>
    <property type="match status" value="1"/>
</dbReference>
<protein>
    <recommendedName>
        <fullName evidence="5">Dioxygenase</fullName>
        <ecNumber evidence="5">1.13.11.-</ecNumber>
    </recommendedName>
</protein>
<accession>A0ABN2UX21</accession>
<evidence type="ECO:0000313" key="8">
    <source>
        <dbReference type="Proteomes" id="UP001500751"/>
    </source>
</evidence>
<name>A0ABN2UX21_9ACTN</name>
<comment type="similarity">
    <text evidence="1 5">Belongs to the carotenoid oxygenase family.</text>
</comment>
<dbReference type="PANTHER" id="PTHR10543:SF89">
    <property type="entry name" value="CAROTENOID 9,10(9',10')-CLEAVAGE DIOXYGENASE 1"/>
    <property type="match status" value="1"/>
</dbReference>
<evidence type="ECO:0000313" key="7">
    <source>
        <dbReference type="EMBL" id="GAA2044215.1"/>
    </source>
</evidence>
<feature type="region of interest" description="Disordered" evidence="6">
    <location>
        <begin position="1"/>
        <end position="21"/>
    </location>
</feature>
<dbReference type="Proteomes" id="UP001500751">
    <property type="component" value="Unassembled WGS sequence"/>
</dbReference>
<keyword evidence="4 5" id="KW-0408">Iron</keyword>
<proteinExistence type="inferred from homology"/>
<comment type="caution">
    <text evidence="7">The sequence shown here is derived from an EMBL/GenBank/DDBJ whole genome shotgun (WGS) entry which is preliminary data.</text>
</comment>
<dbReference type="EC" id="1.13.11.-" evidence="5"/>
<dbReference type="RefSeq" id="WP_344668524.1">
    <property type="nucleotide sequence ID" value="NZ_BAAAQN010000036.1"/>
</dbReference>
<dbReference type="EMBL" id="BAAAQN010000036">
    <property type="protein sequence ID" value="GAA2044215.1"/>
    <property type="molecule type" value="Genomic_DNA"/>
</dbReference>
<evidence type="ECO:0000256" key="2">
    <source>
        <dbReference type="ARBA" id="ARBA00022723"/>
    </source>
</evidence>
<keyword evidence="2 5" id="KW-0479">Metal-binding</keyword>
<comment type="cofactor">
    <cofactor evidence="5">
        <name>Fe(2+)</name>
        <dbReference type="ChEBI" id="CHEBI:29033"/>
    </cofactor>
    <text evidence="5">Binds 1 Fe(2+) ion per subunit.</text>
</comment>
<evidence type="ECO:0000256" key="3">
    <source>
        <dbReference type="ARBA" id="ARBA00023002"/>
    </source>
</evidence>
<evidence type="ECO:0000256" key="6">
    <source>
        <dbReference type="SAM" id="MobiDB-lite"/>
    </source>
</evidence>
<evidence type="ECO:0000256" key="4">
    <source>
        <dbReference type="ARBA" id="ARBA00023004"/>
    </source>
</evidence>
<keyword evidence="5" id="KW-0223">Dioxygenase</keyword>
<evidence type="ECO:0000256" key="1">
    <source>
        <dbReference type="ARBA" id="ARBA00006787"/>
    </source>
</evidence>